<evidence type="ECO:0000256" key="1">
    <source>
        <dbReference type="ARBA" id="ARBA00023002"/>
    </source>
</evidence>
<dbReference type="Pfam" id="PF01266">
    <property type="entry name" value="DAO"/>
    <property type="match status" value="1"/>
</dbReference>
<dbReference type="InterPro" id="IPR006076">
    <property type="entry name" value="FAD-dep_OxRdtase"/>
</dbReference>
<evidence type="ECO:0000259" key="2">
    <source>
        <dbReference type="Pfam" id="PF01266"/>
    </source>
</evidence>
<gene>
    <name evidence="3" type="ORF">OHV25_02805</name>
</gene>
<reference evidence="3" key="1">
    <citation type="submission" date="2022-10" db="EMBL/GenBank/DDBJ databases">
        <title>The complete genomes of actinobacterial strains from the NBC collection.</title>
        <authorList>
            <person name="Joergensen T.S."/>
            <person name="Alvarez Arevalo M."/>
            <person name="Sterndorff E.B."/>
            <person name="Faurdal D."/>
            <person name="Vuksanovic O."/>
            <person name="Mourched A.-S."/>
            <person name="Charusanti P."/>
            <person name="Shaw S."/>
            <person name="Blin K."/>
            <person name="Weber T."/>
        </authorList>
    </citation>
    <scope>NUCLEOTIDE SEQUENCE</scope>
    <source>
        <strain evidence="3">NBC_00060</strain>
    </source>
</reference>
<dbReference type="PANTHER" id="PTHR13847">
    <property type="entry name" value="SARCOSINE DEHYDROGENASE-RELATED"/>
    <property type="match status" value="1"/>
</dbReference>
<keyword evidence="1" id="KW-0560">Oxidoreductase</keyword>
<dbReference type="InterPro" id="IPR036188">
    <property type="entry name" value="FAD/NAD-bd_sf"/>
</dbReference>
<dbReference type="Gene3D" id="3.30.9.10">
    <property type="entry name" value="D-Amino Acid Oxidase, subunit A, domain 2"/>
    <property type="match status" value="1"/>
</dbReference>
<organism evidence="3">
    <name type="scientific">Streptomyces sp. NBC_00060</name>
    <dbReference type="NCBI Taxonomy" id="2975636"/>
    <lineage>
        <taxon>Bacteria</taxon>
        <taxon>Bacillati</taxon>
        <taxon>Actinomycetota</taxon>
        <taxon>Actinomycetes</taxon>
        <taxon>Kitasatosporales</taxon>
        <taxon>Streptomycetaceae</taxon>
        <taxon>Streptomyces</taxon>
    </lineage>
</organism>
<sequence>MAEQGADVLVVGAGVLGRSVAFALAAAAPGVRVVLAGDVEGAGASRAAGAMLGVLGEVTPASVRTRHGRLRLQLAVEAAAMWPSWREQVHATAGASPAGDGFGAGTYMLLNAVSSRLDDAAFTAIMEAGDGYGLPCQEADPREVAGYRPLDNDRALRALYLPDERFVDARAWLATLDAALAAFPHLTRSGPGTLSAAPAGHYRLTTPEGEFTAPRVLVCAGAWTSRLLADLDPDLPVVPILAAAGTALSVTAPEPLPTVIRTPNRAYACGLHAVPQQNGSWYVGATSHPALAPTAATTPGALRSLLDAALGQLHHGLPGVELTGVHHGNRPVGLDGHPVIGPTPLEGLWVAGATHRDGLHVSPYLATALAEQLLAPAAPVGEVWPDLLRPWDPCRPLISDYTREQAAVEAAFHHAALAAEARMRPPLTGSWPEVLSAAYLRMMEHAYAAMPDGYVPPPDLAPLAYEDTGPQLAKLAAGHLDRHLRATL</sequence>
<accession>A0AAU2GTV4</accession>
<protein>
    <submittedName>
        <fullName evidence="3">FAD-dependent oxidoreductase</fullName>
    </submittedName>
</protein>
<dbReference type="GO" id="GO:0016491">
    <property type="term" value="F:oxidoreductase activity"/>
    <property type="evidence" value="ECO:0007669"/>
    <property type="project" value="UniProtKB-KW"/>
</dbReference>
<proteinExistence type="predicted"/>
<dbReference type="Gene3D" id="3.50.50.60">
    <property type="entry name" value="FAD/NAD(P)-binding domain"/>
    <property type="match status" value="1"/>
</dbReference>
<evidence type="ECO:0000313" key="3">
    <source>
        <dbReference type="EMBL" id="WTU38569.1"/>
    </source>
</evidence>
<dbReference type="GO" id="GO:0005737">
    <property type="term" value="C:cytoplasm"/>
    <property type="evidence" value="ECO:0007669"/>
    <property type="project" value="TreeGrafter"/>
</dbReference>
<dbReference type="AlphaFoldDB" id="A0AAU2GTV4"/>
<name>A0AAU2GTV4_9ACTN</name>
<dbReference type="SUPFAM" id="SSF51905">
    <property type="entry name" value="FAD/NAD(P)-binding domain"/>
    <property type="match status" value="1"/>
</dbReference>
<dbReference type="EMBL" id="CP108253">
    <property type="protein sequence ID" value="WTU38569.1"/>
    <property type="molecule type" value="Genomic_DNA"/>
</dbReference>
<dbReference type="PANTHER" id="PTHR13847:SF289">
    <property type="entry name" value="GLYCINE OXIDASE"/>
    <property type="match status" value="1"/>
</dbReference>
<feature type="domain" description="FAD dependent oxidoreductase" evidence="2">
    <location>
        <begin position="7"/>
        <end position="371"/>
    </location>
</feature>